<dbReference type="PROSITE" id="PS51898">
    <property type="entry name" value="TYR_RECOMBINASE"/>
    <property type="match status" value="1"/>
</dbReference>
<dbReference type="Proteomes" id="UP000247512">
    <property type="component" value="Unassembled WGS sequence"/>
</dbReference>
<dbReference type="PANTHER" id="PTHR30349:SF64">
    <property type="entry name" value="PROPHAGE INTEGRASE INTD-RELATED"/>
    <property type="match status" value="1"/>
</dbReference>
<dbReference type="InterPro" id="IPR013762">
    <property type="entry name" value="Integrase-like_cat_sf"/>
</dbReference>
<proteinExistence type="inferred from homology"/>
<dbReference type="InterPro" id="IPR002104">
    <property type="entry name" value="Integrase_catalytic"/>
</dbReference>
<evidence type="ECO:0000256" key="2">
    <source>
        <dbReference type="ARBA" id="ARBA00022908"/>
    </source>
</evidence>
<accession>A0ABX5P7S6</accession>
<evidence type="ECO:0000256" key="1">
    <source>
        <dbReference type="ARBA" id="ARBA00008857"/>
    </source>
</evidence>
<dbReference type="PROSITE" id="PS51900">
    <property type="entry name" value="CB"/>
    <property type="match status" value="1"/>
</dbReference>
<keyword evidence="2" id="KW-0229">DNA integration</keyword>
<dbReference type="Gene3D" id="1.10.150.130">
    <property type="match status" value="1"/>
</dbReference>
<dbReference type="InterPro" id="IPR050090">
    <property type="entry name" value="Tyrosine_recombinase_XerCD"/>
</dbReference>
<dbReference type="InterPro" id="IPR010998">
    <property type="entry name" value="Integrase_recombinase_N"/>
</dbReference>
<feature type="domain" description="Core-binding (CB)" evidence="7">
    <location>
        <begin position="62"/>
        <end position="152"/>
    </location>
</feature>
<evidence type="ECO:0000256" key="5">
    <source>
        <dbReference type="PROSITE-ProRule" id="PRU01248"/>
    </source>
</evidence>
<dbReference type="SUPFAM" id="SSF56349">
    <property type="entry name" value="DNA breaking-rejoining enzymes"/>
    <property type="match status" value="1"/>
</dbReference>
<feature type="domain" description="Tyr recombinase" evidence="6">
    <location>
        <begin position="171"/>
        <end position="339"/>
    </location>
</feature>
<dbReference type="Pfam" id="PF00589">
    <property type="entry name" value="Phage_integrase"/>
    <property type="match status" value="1"/>
</dbReference>
<dbReference type="PANTHER" id="PTHR30349">
    <property type="entry name" value="PHAGE INTEGRASE-RELATED"/>
    <property type="match status" value="1"/>
</dbReference>
<evidence type="ECO:0000313" key="9">
    <source>
        <dbReference type="Proteomes" id="UP000247512"/>
    </source>
</evidence>
<evidence type="ECO:0000259" key="6">
    <source>
        <dbReference type="PROSITE" id="PS51898"/>
    </source>
</evidence>
<comment type="caution">
    <text evidence="8">The sequence shown here is derived from an EMBL/GenBank/DDBJ whole genome shotgun (WGS) entry which is preliminary data.</text>
</comment>
<keyword evidence="3 5" id="KW-0238">DNA-binding</keyword>
<evidence type="ECO:0000259" key="7">
    <source>
        <dbReference type="PROSITE" id="PS51900"/>
    </source>
</evidence>
<organism evidence="8 9">
    <name type="scientific">Komagataeibacter nataicola</name>
    <dbReference type="NCBI Taxonomy" id="265960"/>
    <lineage>
        <taxon>Bacteria</taxon>
        <taxon>Pseudomonadati</taxon>
        <taxon>Pseudomonadota</taxon>
        <taxon>Alphaproteobacteria</taxon>
        <taxon>Acetobacterales</taxon>
        <taxon>Acetobacteraceae</taxon>
        <taxon>Komagataeibacter</taxon>
    </lineage>
</organism>
<protein>
    <recommendedName>
        <fullName evidence="10">Integrase</fullName>
    </recommendedName>
</protein>
<dbReference type="CDD" id="cd00796">
    <property type="entry name" value="INT_Rci_Hp1_C"/>
    <property type="match status" value="1"/>
</dbReference>
<name>A0ABX5P7S6_9PROT</name>
<comment type="similarity">
    <text evidence="1">Belongs to the 'phage' integrase family.</text>
</comment>
<keyword evidence="9" id="KW-1185">Reference proteome</keyword>
<evidence type="ECO:0000256" key="3">
    <source>
        <dbReference type="ARBA" id="ARBA00023125"/>
    </source>
</evidence>
<dbReference type="Gene3D" id="1.10.443.10">
    <property type="entry name" value="Intergrase catalytic core"/>
    <property type="match status" value="1"/>
</dbReference>
<reference evidence="8 9" key="1">
    <citation type="submission" date="2017-06" db="EMBL/GenBank/DDBJ databases">
        <title>A draft genome sequence of Komagataeibacter nataicola LMG 1536.</title>
        <authorList>
            <person name="Skraban J."/>
            <person name="Cleenwerck I."/>
            <person name="Vandamme P."/>
            <person name="Trcek J."/>
        </authorList>
    </citation>
    <scope>NUCLEOTIDE SEQUENCE [LARGE SCALE GENOMIC DNA]</scope>
    <source>
        <strain evidence="8 9">LMG 1536</strain>
    </source>
</reference>
<evidence type="ECO:0000256" key="4">
    <source>
        <dbReference type="ARBA" id="ARBA00023172"/>
    </source>
</evidence>
<gene>
    <name evidence="8" type="ORF">CDI09_14590</name>
</gene>
<evidence type="ECO:0000313" key="8">
    <source>
        <dbReference type="EMBL" id="PYD65284.1"/>
    </source>
</evidence>
<keyword evidence="4" id="KW-0233">DNA recombination</keyword>
<sequence length="360" mass="40157">MSDRPAPTYSLAVRNGHFYAQWWDPQRGKRRVSLGTKDRAAATRALGRLMAGVASPAPPSEPSVDMILEGYLNDRRERVASFQTLAHAAAALGEHLGFLKPADLTTQICRGYADKRHEQGWRGLPAGQWRPISNGTIIRELVTLRAAMSWAVKEKWIAREPSIEVPSAPPPRERWLTHQEANRLLGVTTTPHVQLFILMALYTGARTGAILELTWDQVDLQTGVISFGRGTGNKGRSIVPMVPQLRQALTVAAEGRTTDWVIEYRGNRVRKIKTAFNKRVQKAGLEDVTPHTLRHTCATWMVMAGVPFEMVAKFLGNSVEMIERVYGHHSPDWLKKATDALSVFSGPRGPDNTEMRDKKI</sequence>
<dbReference type="InterPro" id="IPR011010">
    <property type="entry name" value="DNA_brk_join_enz"/>
</dbReference>
<dbReference type="EMBL" id="NIRT01000036">
    <property type="protein sequence ID" value="PYD65284.1"/>
    <property type="molecule type" value="Genomic_DNA"/>
</dbReference>
<evidence type="ECO:0008006" key="10">
    <source>
        <dbReference type="Google" id="ProtNLM"/>
    </source>
</evidence>
<dbReference type="InterPro" id="IPR044068">
    <property type="entry name" value="CB"/>
</dbReference>